<dbReference type="GO" id="GO:0043565">
    <property type="term" value="F:sequence-specific DNA binding"/>
    <property type="evidence" value="ECO:0007669"/>
    <property type="project" value="InterPro"/>
</dbReference>
<dbReference type="InterPro" id="IPR009057">
    <property type="entry name" value="Homeodomain-like_sf"/>
</dbReference>
<evidence type="ECO:0000259" key="6">
    <source>
        <dbReference type="PROSITE" id="PS50045"/>
    </source>
</evidence>
<dbReference type="InterPro" id="IPR002197">
    <property type="entry name" value="HTH_Fis"/>
</dbReference>
<dbReference type="Pfam" id="PF25601">
    <property type="entry name" value="AAA_lid_14"/>
    <property type="match status" value="1"/>
</dbReference>
<sequence length="517" mass="58566">MSDKVRWSEFDKLHVIRRLRELVGKWWKIQINFTDTKGLLRGVPEGKFFNPLNPICQAVTSDAKGFEACRGTARQMTVDITRSKDARLGRCHSGFSTITVPIRVEGKYVGCVFGDGFIVADTADEQRSRIKSYLERQFSGREAELVAQVGSIPVLSEKDISYLTELIEMVVEEIIVSQKRVSDEQEKVGELSKELGTRYGFDRMIGKSAPMQDLYRLLDRVCDSDATVLVNGENGTGKELIAKALHYNSRRKDKKFVVVNCGAFNENLLESELFGHMKGAFTGAIKDKKGLFEEADGGTLFLDEIGETSMSMQVKMLRVLQEGTFTPVGSTQIKRVSVRILAATNRDLQRMVKEGTFREDLYYRLKVINLTVPPLRERKEDIPILVEHFLAKFAKESGQKKTVDTATLERLVNHDWPGNVRELENEVERICVLSGGDGMVQPDVLSQHIIENAKNKFPGYRVSGRLKDALEELEKQMIREGLERTRWNKSKLAKELGISRAGLIMKVEKYGLDKRNF</sequence>
<keyword evidence="4" id="KW-0238">DNA-binding</keyword>
<dbReference type="InterPro" id="IPR058031">
    <property type="entry name" value="AAA_lid_NorR"/>
</dbReference>
<evidence type="ECO:0000256" key="1">
    <source>
        <dbReference type="ARBA" id="ARBA00022741"/>
    </source>
</evidence>
<dbReference type="GO" id="GO:0006355">
    <property type="term" value="P:regulation of DNA-templated transcription"/>
    <property type="evidence" value="ECO:0007669"/>
    <property type="project" value="InterPro"/>
</dbReference>
<keyword evidence="1" id="KW-0547">Nucleotide-binding</keyword>
<evidence type="ECO:0000313" key="7">
    <source>
        <dbReference type="EMBL" id="TWW10350.1"/>
    </source>
</evidence>
<dbReference type="PRINTS" id="PR01590">
    <property type="entry name" value="HTHFIS"/>
</dbReference>
<dbReference type="PROSITE" id="PS00676">
    <property type="entry name" value="SIGMA54_INTERACT_2"/>
    <property type="match status" value="1"/>
</dbReference>
<dbReference type="InterPro" id="IPR025944">
    <property type="entry name" value="Sigma_54_int_dom_CS"/>
</dbReference>
<dbReference type="Gene3D" id="3.40.50.300">
    <property type="entry name" value="P-loop containing nucleotide triphosphate hydrolases"/>
    <property type="match status" value="1"/>
</dbReference>
<evidence type="ECO:0000256" key="5">
    <source>
        <dbReference type="ARBA" id="ARBA00023163"/>
    </source>
</evidence>
<dbReference type="Proteomes" id="UP000321083">
    <property type="component" value="Unassembled WGS sequence"/>
</dbReference>
<dbReference type="Pfam" id="PF00158">
    <property type="entry name" value="Sigma54_activat"/>
    <property type="match status" value="1"/>
</dbReference>
<evidence type="ECO:0000256" key="3">
    <source>
        <dbReference type="ARBA" id="ARBA00023015"/>
    </source>
</evidence>
<keyword evidence="5" id="KW-0804">Transcription</keyword>
<dbReference type="InterPro" id="IPR003593">
    <property type="entry name" value="AAA+_ATPase"/>
</dbReference>
<dbReference type="EMBL" id="SRHE01000094">
    <property type="protein sequence ID" value="TWW10350.1"/>
    <property type="molecule type" value="Genomic_DNA"/>
</dbReference>
<dbReference type="CDD" id="cd00009">
    <property type="entry name" value="AAA"/>
    <property type="match status" value="1"/>
</dbReference>
<dbReference type="PROSITE" id="PS50045">
    <property type="entry name" value="SIGMA54_INTERACT_4"/>
    <property type="match status" value="1"/>
</dbReference>
<evidence type="ECO:0000313" key="8">
    <source>
        <dbReference type="Proteomes" id="UP000321083"/>
    </source>
</evidence>
<dbReference type="AlphaFoldDB" id="A0A5C6M6C4"/>
<keyword evidence="2" id="KW-0067">ATP-binding</keyword>
<dbReference type="GO" id="GO:0005524">
    <property type="term" value="F:ATP binding"/>
    <property type="evidence" value="ECO:0007669"/>
    <property type="project" value="UniProtKB-KW"/>
</dbReference>
<dbReference type="FunFam" id="3.40.50.300:FF:000006">
    <property type="entry name" value="DNA-binding transcriptional regulator NtrC"/>
    <property type="match status" value="1"/>
</dbReference>
<dbReference type="Gene3D" id="1.10.10.60">
    <property type="entry name" value="Homeodomain-like"/>
    <property type="match status" value="1"/>
</dbReference>
<feature type="domain" description="Sigma-54 factor interaction" evidence="6">
    <location>
        <begin position="204"/>
        <end position="432"/>
    </location>
</feature>
<dbReference type="InterPro" id="IPR025943">
    <property type="entry name" value="Sigma_54_int_dom_ATP-bd_2"/>
</dbReference>
<dbReference type="SUPFAM" id="SSF52540">
    <property type="entry name" value="P-loop containing nucleoside triphosphate hydrolases"/>
    <property type="match status" value="1"/>
</dbReference>
<protein>
    <recommendedName>
        <fullName evidence="6">Sigma-54 factor interaction domain-containing protein</fullName>
    </recommendedName>
</protein>
<keyword evidence="3" id="KW-0805">Transcription regulation</keyword>
<name>A0A5C6M6C4_9PLAN</name>
<evidence type="ECO:0000256" key="4">
    <source>
        <dbReference type="ARBA" id="ARBA00023125"/>
    </source>
</evidence>
<dbReference type="InterPro" id="IPR018771">
    <property type="entry name" value="PocR_dom"/>
</dbReference>
<evidence type="ECO:0000256" key="2">
    <source>
        <dbReference type="ARBA" id="ARBA00022840"/>
    </source>
</evidence>
<reference evidence="7 8" key="1">
    <citation type="submission" date="2019-08" db="EMBL/GenBank/DDBJ databases">
        <title>100 year-old enigma solved: identification of Planctomyces bekefii, the type genus and species of the phylum Planctomycetes.</title>
        <authorList>
            <person name="Svetlana D.N."/>
            <person name="Overmann J."/>
        </authorList>
    </citation>
    <scope>NUCLEOTIDE SEQUENCE [LARGE SCALE GENOMIC DNA]</scope>
    <source>
        <strain evidence="7">Phe10_nw2017</strain>
    </source>
</reference>
<dbReference type="SMART" id="SM00382">
    <property type="entry name" value="AAA"/>
    <property type="match status" value="1"/>
</dbReference>
<organism evidence="7 8">
    <name type="scientific">Planctomyces bekefii</name>
    <dbReference type="NCBI Taxonomy" id="1653850"/>
    <lineage>
        <taxon>Bacteria</taxon>
        <taxon>Pseudomonadati</taxon>
        <taxon>Planctomycetota</taxon>
        <taxon>Planctomycetia</taxon>
        <taxon>Planctomycetales</taxon>
        <taxon>Planctomycetaceae</taxon>
        <taxon>Planctomyces</taxon>
    </lineage>
</organism>
<proteinExistence type="predicted"/>
<dbReference type="Pfam" id="PF02954">
    <property type="entry name" value="HTH_8"/>
    <property type="match status" value="1"/>
</dbReference>
<dbReference type="PROSITE" id="PS00688">
    <property type="entry name" value="SIGMA54_INTERACT_3"/>
    <property type="match status" value="1"/>
</dbReference>
<dbReference type="SUPFAM" id="SSF46689">
    <property type="entry name" value="Homeodomain-like"/>
    <property type="match status" value="1"/>
</dbReference>
<dbReference type="Pfam" id="PF10114">
    <property type="entry name" value="PocR"/>
    <property type="match status" value="1"/>
</dbReference>
<accession>A0A5C6M6C4</accession>
<reference evidence="7 8" key="2">
    <citation type="submission" date="2019-08" db="EMBL/GenBank/DDBJ databases">
        <authorList>
            <person name="Henke P."/>
        </authorList>
    </citation>
    <scope>NUCLEOTIDE SEQUENCE [LARGE SCALE GENOMIC DNA]</scope>
    <source>
        <strain evidence="7">Phe10_nw2017</strain>
    </source>
</reference>
<keyword evidence="8" id="KW-1185">Reference proteome</keyword>
<dbReference type="PANTHER" id="PTHR32071">
    <property type="entry name" value="TRANSCRIPTIONAL REGULATORY PROTEIN"/>
    <property type="match status" value="1"/>
</dbReference>
<gene>
    <name evidence="7" type="ORF">E3A20_06870</name>
</gene>
<dbReference type="Gene3D" id="1.10.8.60">
    <property type="match status" value="1"/>
</dbReference>
<comment type="caution">
    <text evidence="7">The sequence shown here is derived from an EMBL/GenBank/DDBJ whole genome shotgun (WGS) entry which is preliminary data.</text>
</comment>
<dbReference type="PANTHER" id="PTHR32071:SF113">
    <property type="entry name" value="ALGINATE BIOSYNTHESIS TRANSCRIPTIONAL REGULATORY PROTEIN ALGB"/>
    <property type="match status" value="1"/>
</dbReference>
<dbReference type="InterPro" id="IPR027417">
    <property type="entry name" value="P-loop_NTPase"/>
</dbReference>
<dbReference type="InterPro" id="IPR002078">
    <property type="entry name" value="Sigma_54_int"/>
</dbReference>